<evidence type="ECO:0000313" key="4">
    <source>
        <dbReference type="EMBL" id="AAF70202.1"/>
    </source>
</evidence>
<dbReference type="ESTHER" id="geost-ESTA">
    <property type="family name" value="Acetyl-esterase_deacetylase"/>
</dbReference>
<dbReference type="PANTHER" id="PTHR40111:SF1">
    <property type="entry name" value="CEPHALOSPORIN-C DEACETYLASE"/>
    <property type="match status" value="1"/>
</dbReference>
<dbReference type="EMBL" id="AF038547">
    <property type="protein sequence ID" value="AAF70202.1"/>
    <property type="molecule type" value="Genomic_DNA"/>
</dbReference>
<dbReference type="InterPro" id="IPR008391">
    <property type="entry name" value="AXE1_dom"/>
</dbReference>
<dbReference type="Gene3D" id="3.40.50.1820">
    <property type="entry name" value="alpha/beta hydrolase"/>
    <property type="match status" value="1"/>
</dbReference>
<dbReference type="GO" id="GO:0052689">
    <property type="term" value="F:carboxylic ester hydrolase activity"/>
    <property type="evidence" value="ECO:0007669"/>
    <property type="project" value="TreeGrafter"/>
</dbReference>
<feature type="active site" description="Charge relay system" evidence="1">
    <location>
        <position position="302"/>
    </location>
</feature>
<proteinExistence type="predicted"/>
<dbReference type="InterPro" id="IPR029058">
    <property type="entry name" value="AB_hydrolase_fold"/>
</dbReference>
<dbReference type="Pfam" id="PF05448">
    <property type="entry name" value="AXE1"/>
    <property type="match status" value="1"/>
</dbReference>
<reference evidence="4" key="1">
    <citation type="journal article" date="1998" name="Appl. Environ. Microbiol.">
        <title>Gene cloning, DNA sequencing, and expression of thermostable beta-mannanase from Bacillus stearothermophilus.</title>
        <authorList>
            <person name="Ethier N."/>
            <person name="Talbot G."/>
            <person name="Sygusch J."/>
        </authorList>
    </citation>
    <scope>NUCLEOTIDE SEQUENCE OF 1-6</scope>
    <source>
        <strain evidence="4">MCA2184</strain>
    </source>
</reference>
<feature type="active site" description="Charge relay system" evidence="1">
    <location>
        <position position="273"/>
    </location>
</feature>
<gene>
    <name evidence="4" type="primary">estA</name>
</gene>
<accession>Q9JP86</accession>
<name>Q9JP86_GEOSE</name>
<dbReference type="SUPFAM" id="SSF53474">
    <property type="entry name" value="alpha/beta-Hydrolases"/>
    <property type="match status" value="1"/>
</dbReference>
<evidence type="ECO:0000256" key="1">
    <source>
        <dbReference type="PIRSR" id="PIRSR639069-1"/>
    </source>
</evidence>
<feature type="binding site" evidence="2">
    <location>
        <position position="90"/>
    </location>
    <ligand>
        <name>substrate</name>
    </ligand>
</feature>
<reference evidence="4" key="2">
    <citation type="submission" date="1999-04" db="EMBL/GenBank/DDBJ databases">
        <title>Cloning, sequencing and expression of a Bacillus stearothermophilus alpha-galactosidase gene clustered with a beta-mannanase gene.</title>
        <authorList>
            <person name="Ethier N."/>
            <person name="Talbot G."/>
            <person name="Sygusch J."/>
        </authorList>
    </citation>
    <scope>NUCLEOTIDE SEQUENCE</scope>
    <source>
        <strain evidence="4">MCA2184</strain>
    </source>
</reference>
<organism evidence="4">
    <name type="scientific">Geobacillus stearothermophilus</name>
    <name type="common">Bacillus stearothermophilus</name>
    <dbReference type="NCBI Taxonomy" id="1422"/>
    <lineage>
        <taxon>Bacteria</taxon>
        <taxon>Bacillati</taxon>
        <taxon>Bacillota</taxon>
        <taxon>Bacilli</taxon>
        <taxon>Bacillales</taxon>
        <taxon>Anoxybacillaceae</taxon>
        <taxon>Geobacillus</taxon>
    </lineage>
</organism>
<feature type="active site" description="Nucleophile" evidence="1">
    <location>
        <position position="182"/>
    </location>
</feature>
<sequence length="329" mass="37576">MFDMPLAQLQKYMGTNPKPADFADFWSRALEELSAQSLHYELIPATFQTTVASCYHLYFTGVGGARVHCQLVKPREQKQKGPGLVWFHGYHTNSGDWVDKLAYAAAGFTVLAMDCRGQGGKSEDNLQVKGPTLKGHIIRGIEDPNPHHLYYRNVFLDTVQAVRILCSMDHIDRERIGVYGASQGGALALACAALEPSVVKKAVVLYPFLSDYKRAQELDMKNTAYEEIHYYFRFLDPTHEREEEVFYKLGYIDIQLLADRICADVLWAVALEDHICPPSTQFAVYNKIKSKKDMVLFYEYGHEYLPTMGDRAYLFFCPIFFPIQKRNVK</sequence>
<feature type="domain" description="Acetyl xylan esterase" evidence="3">
    <location>
        <begin position="1"/>
        <end position="315"/>
    </location>
</feature>
<dbReference type="AlphaFoldDB" id="Q9JP86"/>
<evidence type="ECO:0000259" key="3">
    <source>
        <dbReference type="Pfam" id="PF05448"/>
    </source>
</evidence>
<protein>
    <submittedName>
        <fullName evidence="4">Esterase</fullName>
    </submittedName>
</protein>
<evidence type="ECO:0000256" key="2">
    <source>
        <dbReference type="PIRSR" id="PIRSR639069-2"/>
    </source>
</evidence>
<dbReference type="PANTHER" id="PTHR40111">
    <property type="entry name" value="CEPHALOSPORIN-C DEACETYLASE"/>
    <property type="match status" value="1"/>
</dbReference>
<dbReference type="InterPro" id="IPR039069">
    <property type="entry name" value="CE7"/>
</dbReference>
<dbReference type="GO" id="GO:0005976">
    <property type="term" value="P:polysaccharide metabolic process"/>
    <property type="evidence" value="ECO:0007669"/>
    <property type="project" value="TreeGrafter"/>
</dbReference>